<name>A0A8G1R2Q9_9EURO</name>
<evidence type="ECO:0000313" key="2">
    <source>
        <dbReference type="Proteomes" id="UP000249526"/>
    </source>
</evidence>
<keyword evidence="2" id="KW-1185">Reference proteome</keyword>
<protein>
    <submittedName>
        <fullName evidence="1">Uncharacterized protein</fullName>
    </submittedName>
</protein>
<organism evidence="1 2">
    <name type="scientific">Aspergillus piperis CBS 112811</name>
    <dbReference type="NCBI Taxonomy" id="1448313"/>
    <lineage>
        <taxon>Eukaryota</taxon>
        <taxon>Fungi</taxon>
        <taxon>Dikarya</taxon>
        <taxon>Ascomycota</taxon>
        <taxon>Pezizomycotina</taxon>
        <taxon>Eurotiomycetes</taxon>
        <taxon>Eurotiomycetidae</taxon>
        <taxon>Eurotiales</taxon>
        <taxon>Aspergillaceae</taxon>
        <taxon>Aspergillus</taxon>
        <taxon>Aspergillus subgen. Circumdati</taxon>
    </lineage>
</organism>
<dbReference type="RefSeq" id="XP_025516405.1">
    <property type="nucleotide sequence ID" value="XM_025663437.1"/>
</dbReference>
<dbReference type="Proteomes" id="UP000249526">
    <property type="component" value="Unassembled WGS sequence"/>
</dbReference>
<dbReference type="AlphaFoldDB" id="A0A8G1R2Q9"/>
<evidence type="ECO:0000313" key="1">
    <source>
        <dbReference type="EMBL" id="RAH58483.1"/>
    </source>
</evidence>
<accession>A0A8G1R2Q9</accession>
<gene>
    <name evidence="1" type="ORF">BO85DRAFT_487208</name>
</gene>
<sequence>MQSLLVVRSAMEQIHSREKAVLNGLEEANFDVAFDRSRPIIQGTVDAGGTLTREEVDRSVEFCTRVIRKVESGCLASLDSGPAGRFTARDAATTYSESS</sequence>
<dbReference type="EMBL" id="KZ825060">
    <property type="protein sequence ID" value="RAH58483.1"/>
    <property type="molecule type" value="Genomic_DNA"/>
</dbReference>
<reference evidence="1 2" key="1">
    <citation type="submission" date="2018-02" db="EMBL/GenBank/DDBJ databases">
        <title>The genomes of Aspergillus section Nigri reveals drivers in fungal speciation.</title>
        <authorList>
            <consortium name="DOE Joint Genome Institute"/>
            <person name="Vesth T.C."/>
            <person name="Nybo J."/>
            <person name="Theobald S."/>
            <person name="Brandl J."/>
            <person name="Frisvad J.C."/>
            <person name="Nielsen K.F."/>
            <person name="Lyhne E.K."/>
            <person name="Kogle M.E."/>
            <person name="Kuo A."/>
            <person name="Riley R."/>
            <person name="Clum A."/>
            <person name="Nolan M."/>
            <person name="Lipzen A."/>
            <person name="Salamov A."/>
            <person name="Henrissat B."/>
            <person name="Wiebenga A."/>
            <person name="De vries R.P."/>
            <person name="Grigoriev I.V."/>
            <person name="Mortensen U.H."/>
            <person name="Andersen M.R."/>
            <person name="Baker S.E."/>
        </authorList>
    </citation>
    <scope>NUCLEOTIDE SEQUENCE [LARGE SCALE GENOMIC DNA]</scope>
    <source>
        <strain evidence="1 2">CBS 112811</strain>
    </source>
</reference>
<dbReference type="GeneID" id="37166839"/>
<proteinExistence type="predicted"/>